<dbReference type="SUPFAM" id="SSF52540">
    <property type="entry name" value="P-loop containing nucleoside triphosphate hydrolases"/>
    <property type="match status" value="2"/>
</dbReference>
<dbReference type="PROSITE" id="PS50893">
    <property type="entry name" value="ABC_TRANSPORTER_2"/>
    <property type="match status" value="2"/>
</dbReference>
<dbReference type="SMART" id="SM00382">
    <property type="entry name" value="AAA"/>
    <property type="match status" value="2"/>
</dbReference>
<dbReference type="PANTHER" id="PTHR42855">
    <property type="entry name" value="ABC TRANSPORTER ATP-BINDING SUBUNIT"/>
    <property type="match status" value="1"/>
</dbReference>
<dbReference type="CDD" id="cd03221">
    <property type="entry name" value="ABCF_EF-3"/>
    <property type="match status" value="2"/>
</dbReference>
<dbReference type="PROSITE" id="PS00211">
    <property type="entry name" value="ABC_TRANSPORTER_1"/>
    <property type="match status" value="2"/>
</dbReference>
<evidence type="ECO:0000313" key="5">
    <source>
        <dbReference type="EMBL" id="PZW25447.1"/>
    </source>
</evidence>
<dbReference type="InterPro" id="IPR003439">
    <property type="entry name" value="ABC_transporter-like_ATP-bd"/>
</dbReference>
<dbReference type="AlphaFoldDB" id="A0A326U3Y5"/>
<dbReference type="InterPro" id="IPR032781">
    <property type="entry name" value="ABC_tran_Xtn"/>
</dbReference>
<dbReference type="Proteomes" id="UP000248806">
    <property type="component" value="Unassembled WGS sequence"/>
</dbReference>
<dbReference type="GO" id="GO:0003676">
    <property type="term" value="F:nucleic acid binding"/>
    <property type="evidence" value="ECO:0007669"/>
    <property type="project" value="UniProtKB-ARBA"/>
</dbReference>
<dbReference type="GO" id="GO:0016887">
    <property type="term" value="F:ATP hydrolysis activity"/>
    <property type="evidence" value="ECO:0007669"/>
    <property type="project" value="InterPro"/>
</dbReference>
<evidence type="ECO:0000256" key="1">
    <source>
        <dbReference type="ARBA" id="ARBA00022737"/>
    </source>
</evidence>
<keyword evidence="6" id="KW-1185">Reference proteome</keyword>
<keyword evidence="2" id="KW-0547">Nucleotide-binding</keyword>
<dbReference type="FunFam" id="3.40.50.300:FF:000309">
    <property type="entry name" value="ABC transporter ATP-binding protein"/>
    <property type="match status" value="1"/>
</dbReference>
<gene>
    <name evidence="5" type="ORF">EI42_04291</name>
</gene>
<dbReference type="EMBL" id="QKUF01000018">
    <property type="protein sequence ID" value="PZW25447.1"/>
    <property type="molecule type" value="Genomic_DNA"/>
</dbReference>
<dbReference type="Gene3D" id="3.40.50.300">
    <property type="entry name" value="P-loop containing nucleotide triphosphate hydrolases"/>
    <property type="match status" value="2"/>
</dbReference>
<protein>
    <submittedName>
        <fullName evidence="5">ATP-binding cassette subfamily F protein 3</fullName>
    </submittedName>
</protein>
<dbReference type="InterPro" id="IPR051309">
    <property type="entry name" value="ABCF_ATPase"/>
</dbReference>
<dbReference type="Pfam" id="PF00005">
    <property type="entry name" value="ABC_tran"/>
    <property type="match status" value="2"/>
</dbReference>
<dbReference type="PANTHER" id="PTHR42855:SF2">
    <property type="entry name" value="DRUG RESISTANCE ABC TRANSPORTER,ATP-BINDING PROTEIN"/>
    <property type="match status" value="1"/>
</dbReference>
<keyword evidence="3 5" id="KW-0067">ATP-binding</keyword>
<dbReference type="Pfam" id="PF12848">
    <property type="entry name" value="ABC_tran_Xtn"/>
    <property type="match status" value="1"/>
</dbReference>
<organism evidence="5 6">
    <name type="scientific">Thermosporothrix hazakensis</name>
    <dbReference type="NCBI Taxonomy" id="644383"/>
    <lineage>
        <taxon>Bacteria</taxon>
        <taxon>Bacillati</taxon>
        <taxon>Chloroflexota</taxon>
        <taxon>Ktedonobacteria</taxon>
        <taxon>Ktedonobacterales</taxon>
        <taxon>Thermosporotrichaceae</taxon>
        <taxon>Thermosporothrix</taxon>
    </lineage>
</organism>
<dbReference type="InterPro" id="IPR003593">
    <property type="entry name" value="AAA+_ATPase"/>
</dbReference>
<comment type="caution">
    <text evidence="5">The sequence shown here is derived from an EMBL/GenBank/DDBJ whole genome shotgun (WGS) entry which is preliminary data.</text>
</comment>
<dbReference type="GO" id="GO:0005524">
    <property type="term" value="F:ATP binding"/>
    <property type="evidence" value="ECO:0007669"/>
    <property type="project" value="UniProtKB-KW"/>
</dbReference>
<dbReference type="InterPro" id="IPR017871">
    <property type="entry name" value="ABC_transporter-like_CS"/>
</dbReference>
<reference evidence="5 6" key="1">
    <citation type="submission" date="2018-06" db="EMBL/GenBank/DDBJ databases">
        <title>Genomic Encyclopedia of Archaeal and Bacterial Type Strains, Phase II (KMG-II): from individual species to whole genera.</title>
        <authorList>
            <person name="Goeker M."/>
        </authorList>
    </citation>
    <scope>NUCLEOTIDE SEQUENCE [LARGE SCALE GENOMIC DNA]</scope>
    <source>
        <strain evidence="5 6">ATCC BAA-1881</strain>
    </source>
</reference>
<evidence type="ECO:0000256" key="2">
    <source>
        <dbReference type="ARBA" id="ARBA00022741"/>
    </source>
</evidence>
<evidence type="ECO:0000259" key="4">
    <source>
        <dbReference type="PROSITE" id="PS50893"/>
    </source>
</evidence>
<proteinExistence type="predicted"/>
<feature type="domain" description="ABC transporter" evidence="4">
    <location>
        <begin position="337"/>
        <end position="541"/>
    </location>
</feature>
<dbReference type="RefSeq" id="WP_170142794.1">
    <property type="nucleotide sequence ID" value="NZ_BIFX01000001.1"/>
</dbReference>
<keyword evidence="1" id="KW-0677">Repeat</keyword>
<evidence type="ECO:0000313" key="6">
    <source>
        <dbReference type="Proteomes" id="UP000248806"/>
    </source>
</evidence>
<name>A0A326U3Y5_THEHA</name>
<evidence type="ECO:0000256" key="3">
    <source>
        <dbReference type="ARBA" id="ARBA00022840"/>
    </source>
</evidence>
<feature type="domain" description="ABC transporter" evidence="4">
    <location>
        <begin position="4"/>
        <end position="264"/>
    </location>
</feature>
<dbReference type="FunFam" id="3.40.50.300:FF:000011">
    <property type="entry name" value="Putative ABC transporter ATP-binding component"/>
    <property type="match status" value="1"/>
</dbReference>
<dbReference type="InterPro" id="IPR027417">
    <property type="entry name" value="P-loop_NTPase"/>
</dbReference>
<sequence>MLLVNLAKVTKDFGGNPVFRDIDLEIIDGERIGLVGENGSGKSTLFKLITGQEQPTSGTVARKRNLTIGYLSQEVDPALLNLTVFEAASALSPELLELPGRMQMLEALMSDPDVAADADRMERVLEEYSTLQERYEALGGYTLEHRVAAVLTGLGFAPHEHSLPMSALSGGEKKLVNLARILVQAPDLLLLDEPDNHLDLHAKEWLEQYIRDYPGAVLLISHDRHLLDKTVRKIFQLEDGTVTVFAGNYSAYVLERDNRLQKQMEMHNLQQREIKRLKQSMYRLKQWAKINSDFASRARYMERRVEQLKQDAVDRPIMERDRIKIQLESERSGKKVLEVQGLSQEVSGTLLFQPFDLTVLYGERVGIIGANGSGKTTLMKTMMGMLPPASGTVKIGASVVPGYYSQEQETLPFESTPLEFVRRLKKFTEGQAIAFLNRFLFSVNDVHTPIGRLSGGEKSRLQIARLMLTEANCLLLDEPTNNLDIASTEVLEEALLDFEGTVLMISHDRYFLDTIATRIVEIGPDRKVRVYPGNYSEYLEMCG</sequence>
<accession>A0A326U3Y5</accession>